<evidence type="ECO:0000313" key="1">
    <source>
        <dbReference type="EMBL" id="EXB56845.1"/>
    </source>
</evidence>
<proteinExistence type="predicted"/>
<organism evidence="1 2">
    <name type="scientific">Morus notabilis</name>
    <dbReference type="NCBI Taxonomy" id="981085"/>
    <lineage>
        <taxon>Eukaryota</taxon>
        <taxon>Viridiplantae</taxon>
        <taxon>Streptophyta</taxon>
        <taxon>Embryophyta</taxon>
        <taxon>Tracheophyta</taxon>
        <taxon>Spermatophyta</taxon>
        <taxon>Magnoliopsida</taxon>
        <taxon>eudicotyledons</taxon>
        <taxon>Gunneridae</taxon>
        <taxon>Pentapetalae</taxon>
        <taxon>rosids</taxon>
        <taxon>fabids</taxon>
        <taxon>Rosales</taxon>
        <taxon>Moraceae</taxon>
        <taxon>Moreae</taxon>
        <taxon>Morus</taxon>
    </lineage>
</organism>
<reference evidence="2" key="1">
    <citation type="submission" date="2013-01" db="EMBL/GenBank/DDBJ databases">
        <title>Draft Genome Sequence of a Mulberry Tree, Morus notabilis C.K. Schneid.</title>
        <authorList>
            <person name="He N."/>
            <person name="Zhao S."/>
        </authorList>
    </citation>
    <scope>NUCLEOTIDE SEQUENCE</scope>
</reference>
<name>W9R7H9_9ROSA</name>
<sequence length="76" mass="8820">MVRHLRALWYVVGTREAQREFAHGLDRLMGDSIVSMTQRGNQIHDLGGLVWDCKVRDELLGRHASRFRACWYGYSA</sequence>
<gene>
    <name evidence="1" type="ORF">L484_003599</name>
</gene>
<accession>W9R7H9</accession>
<evidence type="ECO:0000313" key="2">
    <source>
        <dbReference type="Proteomes" id="UP000030645"/>
    </source>
</evidence>
<protein>
    <submittedName>
        <fullName evidence="1">Uncharacterized protein</fullName>
    </submittedName>
</protein>
<dbReference type="Proteomes" id="UP000030645">
    <property type="component" value="Unassembled WGS sequence"/>
</dbReference>
<dbReference type="AlphaFoldDB" id="W9R7H9"/>
<dbReference type="EMBL" id="KE344316">
    <property type="protein sequence ID" value="EXB56845.1"/>
    <property type="molecule type" value="Genomic_DNA"/>
</dbReference>
<keyword evidence="2" id="KW-1185">Reference proteome</keyword>